<name>A0A9D1T3B2_9BACT</name>
<evidence type="ECO:0000313" key="3">
    <source>
        <dbReference type="Proteomes" id="UP000886845"/>
    </source>
</evidence>
<dbReference type="InterPro" id="IPR001173">
    <property type="entry name" value="Glyco_trans_2-like"/>
</dbReference>
<gene>
    <name evidence="2" type="ORF">IAC79_03425</name>
</gene>
<proteinExistence type="predicted"/>
<organism evidence="2 3">
    <name type="scientific">Candidatus Spyradenecus faecavium</name>
    <dbReference type="NCBI Taxonomy" id="2840947"/>
    <lineage>
        <taxon>Bacteria</taxon>
        <taxon>Pseudomonadati</taxon>
        <taxon>Lentisphaerota</taxon>
        <taxon>Lentisphaeria</taxon>
        <taxon>Lentisphaerales</taxon>
        <taxon>Lentisphaeraceae</taxon>
        <taxon>Lentisphaeraceae incertae sedis</taxon>
        <taxon>Candidatus Spyradenecus</taxon>
    </lineage>
</organism>
<dbReference type="SUPFAM" id="SSF53448">
    <property type="entry name" value="Nucleotide-diphospho-sugar transferases"/>
    <property type="match status" value="1"/>
</dbReference>
<dbReference type="Gene3D" id="3.90.550.10">
    <property type="entry name" value="Spore Coat Polysaccharide Biosynthesis Protein SpsA, Chain A"/>
    <property type="match status" value="1"/>
</dbReference>
<evidence type="ECO:0000313" key="2">
    <source>
        <dbReference type="EMBL" id="HIV09148.1"/>
    </source>
</evidence>
<sequence>MFVDPKTSGTEDGGAPLLSVIVPVYRTPEPLLRAALDSILTGEVKDLELICVDDCPGGESSPILAEYQARDPRVRLLVNDRNRGVSHSRNRGLAAARGAWLAFQDSDDRVTPDGYARLIAFAQEHGLDAARGRFVRDFNAPLSSFGELAPGESCVASTTQTSRVLQTTLEMFRWSACGGVYRRTALQGCNFPELLTRYEDGVFIASFLLAERKVGCLNIPLYLYVARGESLSHRVPTVKEYVTYATAAGLIAQAMRQVRNVVAEDVLRYYARWCLHILFSDRRGFERVKGRRQRDAFCAGAREVAWAIAPYVAWYLRWTLRLVALWPRMLFWPGRVAWNLIKLEAGRTFP</sequence>
<reference evidence="2" key="2">
    <citation type="journal article" date="2021" name="PeerJ">
        <title>Extensive microbial diversity within the chicken gut microbiome revealed by metagenomics and culture.</title>
        <authorList>
            <person name="Gilroy R."/>
            <person name="Ravi A."/>
            <person name="Getino M."/>
            <person name="Pursley I."/>
            <person name="Horton D.L."/>
            <person name="Alikhan N.F."/>
            <person name="Baker D."/>
            <person name="Gharbi K."/>
            <person name="Hall N."/>
            <person name="Watson M."/>
            <person name="Adriaenssens E.M."/>
            <person name="Foster-Nyarko E."/>
            <person name="Jarju S."/>
            <person name="Secka A."/>
            <person name="Antonio M."/>
            <person name="Oren A."/>
            <person name="Chaudhuri R.R."/>
            <person name="La Ragione R."/>
            <person name="Hildebrand F."/>
            <person name="Pallen M.J."/>
        </authorList>
    </citation>
    <scope>NUCLEOTIDE SEQUENCE</scope>
    <source>
        <strain evidence="2">35461</strain>
    </source>
</reference>
<dbReference type="InterPro" id="IPR029044">
    <property type="entry name" value="Nucleotide-diphossugar_trans"/>
</dbReference>
<protein>
    <submittedName>
        <fullName evidence="2">Glycosyltransferase</fullName>
    </submittedName>
</protein>
<dbReference type="Pfam" id="PF00535">
    <property type="entry name" value="Glycos_transf_2"/>
    <property type="match status" value="1"/>
</dbReference>
<comment type="caution">
    <text evidence="2">The sequence shown here is derived from an EMBL/GenBank/DDBJ whole genome shotgun (WGS) entry which is preliminary data.</text>
</comment>
<dbReference type="Proteomes" id="UP000886845">
    <property type="component" value="Unassembled WGS sequence"/>
</dbReference>
<dbReference type="PANTHER" id="PTHR43685:SF11">
    <property type="entry name" value="GLYCOSYLTRANSFERASE TAGX-RELATED"/>
    <property type="match status" value="1"/>
</dbReference>
<feature type="domain" description="Glycosyltransferase 2-like" evidence="1">
    <location>
        <begin position="19"/>
        <end position="141"/>
    </location>
</feature>
<evidence type="ECO:0000259" key="1">
    <source>
        <dbReference type="Pfam" id="PF00535"/>
    </source>
</evidence>
<dbReference type="EMBL" id="DVOR01000107">
    <property type="protein sequence ID" value="HIV09148.1"/>
    <property type="molecule type" value="Genomic_DNA"/>
</dbReference>
<dbReference type="PANTHER" id="PTHR43685">
    <property type="entry name" value="GLYCOSYLTRANSFERASE"/>
    <property type="match status" value="1"/>
</dbReference>
<reference evidence="2" key="1">
    <citation type="submission" date="2020-10" db="EMBL/GenBank/DDBJ databases">
        <authorList>
            <person name="Gilroy R."/>
        </authorList>
    </citation>
    <scope>NUCLEOTIDE SEQUENCE</scope>
    <source>
        <strain evidence="2">35461</strain>
    </source>
</reference>
<accession>A0A9D1T3B2</accession>
<dbReference type="AlphaFoldDB" id="A0A9D1T3B2"/>
<dbReference type="InterPro" id="IPR050834">
    <property type="entry name" value="Glycosyltransf_2"/>
</dbReference>